<proteinExistence type="predicted"/>
<dbReference type="InterPro" id="IPR000757">
    <property type="entry name" value="Beta-glucanase-like"/>
</dbReference>
<feature type="domain" description="GH16" evidence="1">
    <location>
        <begin position="38"/>
        <end position="103"/>
    </location>
</feature>
<reference evidence="2 3" key="1">
    <citation type="submission" date="2012-08" db="EMBL/GenBank/DDBJ databases">
        <title>Whole genome shotgun sequence of Gordonia rubripertincta NBRC 101908.</title>
        <authorList>
            <person name="Takarada H."/>
            <person name="Hosoyama A."/>
            <person name="Tsuchikane K."/>
            <person name="Katsumata H."/>
            <person name="Baba S."/>
            <person name="Ohji S."/>
            <person name="Yamazaki S."/>
            <person name="Fujita N."/>
        </authorList>
    </citation>
    <scope>NUCLEOTIDE SEQUENCE [LARGE SCALE GENOMIC DNA]</scope>
    <source>
        <strain evidence="2 3">NBRC 101908</strain>
    </source>
</reference>
<dbReference type="GO" id="GO:0016798">
    <property type="term" value="F:hydrolase activity, acting on glycosyl bonds"/>
    <property type="evidence" value="ECO:0007669"/>
    <property type="project" value="UniProtKB-KW"/>
</dbReference>
<dbReference type="SUPFAM" id="SSF49899">
    <property type="entry name" value="Concanavalin A-like lectins/glucanases"/>
    <property type="match status" value="1"/>
</dbReference>
<evidence type="ECO:0000259" key="1">
    <source>
        <dbReference type="Pfam" id="PF00722"/>
    </source>
</evidence>
<gene>
    <name evidence="2" type="ORF">GORBP_111_00080</name>
</gene>
<dbReference type="Proteomes" id="UP000010744">
    <property type="component" value="Unassembled WGS sequence"/>
</dbReference>
<dbReference type="Gene3D" id="2.60.120.200">
    <property type="match status" value="1"/>
</dbReference>
<dbReference type="CDD" id="cd00413">
    <property type="entry name" value="Glyco_hydrolase_16"/>
    <property type="match status" value="1"/>
</dbReference>
<dbReference type="EMBL" id="BAHB01000111">
    <property type="protein sequence ID" value="GAB87792.1"/>
    <property type="molecule type" value="Genomic_DNA"/>
</dbReference>
<evidence type="ECO:0000313" key="3">
    <source>
        <dbReference type="Proteomes" id="UP000010744"/>
    </source>
</evidence>
<keyword evidence="2" id="KW-0326">Glycosidase</keyword>
<organism evidence="2 3">
    <name type="scientific">Gordonia rubripertincta NBRC 101908</name>
    <dbReference type="NCBI Taxonomy" id="1077975"/>
    <lineage>
        <taxon>Bacteria</taxon>
        <taxon>Bacillati</taxon>
        <taxon>Actinomycetota</taxon>
        <taxon>Actinomycetes</taxon>
        <taxon>Mycobacteriales</taxon>
        <taxon>Gordoniaceae</taxon>
        <taxon>Gordonia</taxon>
    </lineage>
</organism>
<sequence>MLCGTGKEPILSRILSGRFGKRWPRNLIRVAQVVPGLFADATMWHSWAVEWTPDRIAVYLDGVRWAVTTDTARFPPRAMHLCLQLDNFGGVTAPGGKMFVDWVAEYPV</sequence>
<keyword evidence="2" id="KW-0378">Hydrolase</keyword>
<dbReference type="InterPro" id="IPR013320">
    <property type="entry name" value="ConA-like_dom_sf"/>
</dbReference>
<protein>
    <submittedName>
        <fullName evidence="2">Glycosidase</fullName>
    </submittedName>
</protein>
<accession>A0ABQ0HZW9</accession>
<dbReference type="Pfam" id="PF00722">
    <property type="entry name" value="Glyco_hydro_16"/>
    <property type="match status" value="1"/>
</dbReference>
<comment type="caution">
    <text evidence="2">The sequence shown here is derived from an EMBL/GenBank/DDBJ whole genome shotgun (WGS) entry which is preliminary data.</text>
</comment>
<name>A0ABQ0HZW9_GORRU</name>
<keyword evidence="3" id="KW-1185">Reference proteome</keyword>
<evidence type="ECO:0000313" key="2">
    <source>
        <dbReference type="EMBL" id="GAB87792.1"/>
    </source>
</evidence>